<keyword evidence="2" id="KW-1185">Reference proteome</keyword>
<evidence type="ECO:0000313" key="1">
    <source>
        <dbReference type="EMBL" id="GLK86349.1"/>
    </source>
</evidence>
<sequence length="144" mass="15131">MSAQPNIERIIDEAIVLADLTGPQTGTAPTPRAPRFLAPVDQTPVEFTGEECDRIFAQLPFITNTPTGRNFWAVEPAGNSATDCAVAAAHGATLVAAMQSPTCSYFTGRVVLGWVLADIAEKGNAAHLAGFLGALSEGLTRHCH</sequence>
<comment type="caution">
    <text evidence="1">The sequence shown here is derived from an EMBL/GenBank/DDBJ whole genome shotgun (WGS) entry which is preliminary data.</text>
</comment>
<reference evidence="1" key="2">
    <citation type="submission" date="2023-01" db="EMBL/GenBank/DDBJ databases">
        <authorList>
            <person name="Sun Q."/>
            <person name="Evtushenko L."/>
        </authorList>
    </citation>
    <scope>NUCLEOTIDE SEQUENCE</scope>
    <source>
        <strain evidence="1">VKM B-2789</strain>
    </source>
</reference>
<accession>A0A9W6NC96</accession>
<dbReference type="AlphaFoldDB" id="A0A9W6NC96"/>
<evidence type="ECO:0000313" key="2">
    <source>
        <dbReference type="Proteomes" id="UP001143330"/>
    </source>
</evidence>
<dbReference type="EMBL" id="BSFM01000019">
    <property type="protein sequence ID" value="GLK86349.1"/>
    <property type="molecule type" value="Genomic_DNA"/>
</dbReference>
<dbReference type="Proteomes" id="UP001143330">
    <property type="component" value="Unassembled WGS sequence"/>
</dbReference>
<organism evidence="1 2">
    <name type="scientific">Ancylobacter defluvii</name>
    <dbReference type="NCBI Taxonomy" id="1282440"/>
    <lineage>
        <taxon>Bacteria</taxon>
        <taxon>Pseudomonadati</taxon>
        <taxon>Pseudomonadota</taxon>
        <taxon>Alphaproteobacteria</taxon>
        <taxon>Hyphomicrobiales</taxon>
        <taxon>Xanthobacteraceae</taxon>
        <taxon>Ancylobacter</taxon>
    </lineage>
</organism>
<gene>
    <name evidence="1" type="ORF">GCM10017653_44190</name>
</gene>
<protein>
    <submittedName>
        <fullName evidence="1">Uncharacterized protein</fullName>
    </submittedName>
</protein>
<name>A0A9W6NC96_9HYPH</name>
<reference evidence="1" key="1">
    <citation type="journal article" date="2014" name="Int. J. Syst. Evol. Microbiol.">
        <title>Complete genome sequence of Corynebacterium casei LMG S-19264T (=DSM 44701T), isolated from a smear-ripened cheese.</title>
        <authorList>
            <consortium name="US DOE Joint Genome Institute (JGI-PGF)"/>
            <person name="Walter F."/>
            <person name="Albersmeier A."/>
            <person name="Kalinowski J."/>
            <person name="Ruckert C."/>
        </authorList>
    </citation>
    <scope>NUCLEOTIDE SEQUENCE</scope>
    <source>
        <strain evidence="1">VKM B-2789</strain>
    </source>
</reference>
<proteinExistence type="predicted"/>
<dbReference type="RefSeq" id="WP_213364381.1">
    <property type="nucleotide sequence ID" value="NZ_BSFM01000019.1"/>
</dbReference>